<dbReference type="AlphaFoldDB" id="A0A9I9EIF9"/>
<sequence>STSLFSWSNKTKQNLQIRRSKIPLLRRSLPLQANRLLPRRRRTRHRHRNPATPPSRRPAKFHCLLRH</sequence>
<feature type="compositionally biased region" description="Basic residues" evidence="1">
    <location>
        <begin position="37"/>
        <end position="49"/>
    </location>
</feature>
<accession>A0A9I9EIF9</accession>
<evidence type="ECO:0000313" key="2">
    <source>
        <dbReference type="EnsemblPlants" id="MELO3C034258.2.1"/>
    </source>
</evidence>
<proteinExistence type="predicted"/>
<name>A0A9I9EIF9_CUCME</name>
<dbReference type="Gramene" id="MELO3C034258.2.1">
    <property type="protein sequence ID" value="MELO3C034258.2.1"/>
    <property type="gene ID" value="MELO3C034258.2"/>
</dbReference>
<protein>
    <submittedName>
        <fullName evidence="2">Uncharacterized protein</fullName>
    </submittedName>
</protein>
<dbReference type="EnsemblPlants" id="MELO3C034258.2.1">
    <property type="protein sequence ID" value="MELO3C034258.2.1"/>
    <property type="gene ID" value="MELO3C034258.2"/>
</dbReference>
<feature type="region of interest" description="Disordered" evidence="1">
    <location>
        <begin position="33"/>
        <end position="67"/>
    </location>
</feature>
<feature type="compositionally biased region" description="Basic residues" evidence="1">
    <location>
        <begin position="57"/>
        <end position="67"/>
    </location>
</feature>
<reference evidence="2" key="1">
    <citation type="submission" date="2023-03" db="UniProtKB">
        <authorList>
            <consortium name="EnsemblPlants"/>
        </authorList>
    </citation>
    <scope>IDENTIFICATION</scope>
</reference>
<organism evidence="2">
    <name type="scientific">Cucumis melo</name>
    <name type="common">Muskmelon</name>
    <dbReference type="NCBI Taxonomy" id="3656"/>
    <lineage>
        <taxon>Eukaryota</taxon>
        <taxon>Viridiplantae</taxon>
        <taxon>Streptophyta</taxon>
        <taxon>Embryophyta</taxon>
        <taxon>Tracheophyta</taxon>
        <taxon>Spermatophyta</taxon>
        <taxon>Magnoliopsida</taxon>
        <taxon>eudicotyledons</taxon>
        <taxon>Gunneridae</taxon>
        <taxon>Pentapetalae</taxon>
        <taxon>rosids</taxon>
        <taxon>fabids</taxon>
        <taxon>Cucurbitales</taxon>
        <taxon>Cucurbitaceae</taxon>
        <taxon>Benincaseae</taxon>
        <taxon>Cucumis</taxon>
    </lineage>
</organism>
<evidence type="ECO:0000256" key="1">
    <source>
        <dbReference type="SAM" id="MobiDB-lite"/>
    </source>
</evidence>